<feature type="domain" description="Methyl-accepting transducer" evidence="6">
    <location>
        <begin position="317"/>
        <end position="539"/>
    </location>
</feature>
<dbReference type="GO" id="GO:0006935">
    <property type="term" value="P:chemotaxis"/>
    <property type="evidence" value="ECO:0007669"/>
    <property type="project" value="InterPro"/>
</dbReference>
<evidence type="ECO:0000256" key="2">
    <source>
        <dbReference type="ARBA" id="ARBA00029447"/>
    </source>
</evidence>
<organism evidence="8 9">
    <name type="scientific">Roseicella aerolata</name>
    <dbReference type="NCBI Taxonomy" id="2883479"/>
    <lineage>
        <taxon>Bacteria</taxon>
        <taxon>Pseudomonadati</taxon>
        <taxon>Pseudomonadota</taxon>
        <taxon>Alphaproteobacteria</taxon>
        <taxon>Acetobacterales</taxon>
        <taxon>Roseomonadaceae</taxon>
        <taxon>Roseicella</taxon>
    </lineage>
</organism>
<dbReference type="AlphaFoldDB" id="A0A9X1LB42"/>
<comment type="similarity">
    <text evidence="2">Belongs to the methyl-accepting chemotaxis (MCP) protein family.</text>
</comment>
<name>A0A9X1LB42_9PROT</name>
<keyword evidence="5" id="KW-0472">Membrane</keyword>
<dbReference type="PRINTS" id="PR00260">
    <property type="entry name" value="CHEMTRNSDUCR"/>
</dbReference>
<keyword evidence="5" id="KW-1133">Transmembrane helix</keyword>
<dbReference type="GO" id="GO:0016020">
    <property type="term" value="C:membrane"/>
    <property type="evidence" value="ECO:0007669"/>
    <property type="project" value="InterPro"/>
</dbReference>
<dbReference type="SUPFAM" id="SSF58104">
    <property type="entry name" value="Methyl-accepting chemotaxis protein (MCP) signaling domain"/>
    <property type="match status" value="1"/>
</dbReference>
<feature type="coiled-coil region" evidence="4">
    <location>
        <begin position="152"/>
        <end position="190"/>
    </location>
</feature>
<dbReference type="PANTHER" id="PTHR32089:SF112">
    <property type="entry name" value="LYSOZYME-LIKE PROTEIN-RELATED"/>
    <property type="match status" value="1"/>
</dbReference>
<dbReference type="PROSITE" id="PS50885">
    <property type="entry name" value="HAMP"/>
    <property type="match status" value="1"/>
</dbReference>
<evidence type="ECO:0000256" key="3">
    <source>
        <dbReference type="PROSITE-ProRule" id="PRU00284"/>
    </source>
</evidence>
<gene>
    <name evidence="8" type="ORF">LHA35_10240</name>
</gene>
<evidence type="ECO:0000313" key="9">
    <source>
        <dbReference type="Proteomes" id="UP001139311"/>
    </source>
</evidence>
<reference evidence="8" key="1">
    <citation type="submission" date="2021-10" db="EMBL/GenBank/DDBJ databases">
        <title>Roseicella aerolatum sp. nov., isolated from aerosols of e-waste dismantling site.</title>
        <authorList>
            <person name="Qin T."/>
        </authorList>
    </citation>
    <scope>NUCLEOTIDE SEQUENCE</scope>
    <source>
        <strain evidence="8">GB24</strain>
    </source>
</reference>
<keyword evidence="9" id="KW-1185">Reference proteome</keyword>
<dbReference type="CDD" id="cd06225">
    <property type="entry name" value="HAMP"/>
    <property type="match status" value="1"/>
</dbReference>
<keyword evidence="1 3" id="KW-0807">Transducer</keyword>
<dbReference type="Pfam" id="PF00015">
    <property type="entry name" value="MCPsignal"/>
    <property type="match status" value="1"/>
</dbReference>
<sequence>MSLDTTSLAHPARATRGLGLAPKLLGAVVLLATLAGGIAFGSGILLSRQVDEMAKLVGHGDSGIALGRANADLLGWVRAVEALPLELTAEERRYWETSARTNLQRLEQRVEELRPVLQLPDNRRDLQAVAADIQAYKPVHDRVEALARTGKLDDATRLAKEAASRMTQANERMREMAQRAIGQLQDTKAEAQGMAEGARTWLIGGSVAGILTGLGLALLIILRGVTGPLQRLTATAGALAEGRIDTPTEGTGRGDEVGAIARGLEVLREAAQRARALEAEAAASRAQAEEARRQAQRDLADRVEGELDAVVRSLAVTVTELESGITQLDATADSTSERAASVAAGATEATSNVQTVAAAAEELASSVGEITRQVSQAAQVARRAVQDAREADGTVTGLSEAAQRIGDVVRLIGDIAGQTNLLALNATIEAARAGEAGKGFAVVASEVKALASQTAKATEEIGAQIAAIQAATGQAVQSIKGIADVVGEVDQISAAIAAAVEEQGAATREIARNVAEAAQGTNDVSAAIAHVSAGVEETTGALRGLRQATGTVSRQGEALRSGLDGLVRGLRAA</sequence>
<protein>
    <submittedName>
        <fullName evidence="8">Methyl-accepting chemotaxis protein</fullName>
    </submittedName>
</protein>
<dbReference type="Pfam" id="PF00672">
    <property type="entry name" value="HAMP"/>
    <property type="match status" value="1"/>
</dbReference>
<dbReference type="SMART" id="SM00283">
    <property type="entry name" value="MA"/>
    <property type="match status" value="1"/>
</dbReference>
<comment type="caution">
    <text evidence="8">The sequence shown here is derived from an EMBL/GenBank/DDBJ whole genome shotgun (WGS) entry which is preliminary data.</text>
</comment>
<dbReference type="RefSeq" id="WP_226607893.1">
    <property type="nucleotide sequence ID" value="NZ_JAJAQI010000012.1"/>
</dbReference>
<dbReference type="Proteomes" id="UP001139311">
    <property type="component" value="Unassembled WGS sequence"/>
</dbReference>
<feature type="transmembrane region" description="Helical" evidence="5">
    <location>
        <begin position="201"/>
        <end position="222"/>
    </location>
</feature>
<feature type="coiled-coil region" evidence="4">
    <location>
        <begin position="260"/>
        <end position="298"/>
    </location>
</feature>
<evidence type="ECO:0000256" key="5">
    <source>
        <dbReference type="SAM" id="Phobius"/>
    </source>
</evidence>
<dbReference type="Gene3D" id="6.10.340.10">
    <property type="match status" value="1"/>
</dbReference>
<evidence type="ECO:0000256" key="1">
    <source>
        <dbReference type="ARBA" id="ARBA00023224"/>
    </source>
</evidence>
<dbReference type="GO" id="GO:0007165">
    <property type="term" value="P:signal transduction"/>
    <property type="evidence" value="ECO:0007669"/>
    <property type="project" value="UniProtKB-KW"/>
</dbReference>
<dbReference type="InterPro" id="IPR004089">
    <property type="entry name" value="MCPsignal_dom"/>
</dbReference>
<evidence type="ECO:0000259" key="7">
    <source>
        <dbReference type="PROSITE" id="PS50885"/>
    </source>
</evidence>
<evidence type="ECO:0000313" key="8">
    <source>
        <dbReference type="EMBL" id="MCB4822112.1"/>
    </source>
</evidence>
<dbReference type="SMART" id="SM00304">
    <property type="entry name" value="HAMP"/>
    <property type="match status" value="1"/>
</dbReference>
<dbReference type="PANTHER" id="PTHR32089">
    <property type="entry name" value="METHYL-ACCEPTING CHEMOTAXIS PROTEIN MCPB"/>
    <property type="match status" value="1"/>
</dbReference>
<keyword evidence="4" id="KW-0175">Coiled coil</keyword>
<feature type="domain" description="HAMP" evidence="7">
    <location>
        <begin position="223"/>
        <end position="276"/>
    </location>
</feature>
<proteinExistence type="inferred from homology"/>
<evidence type="ECO:0000256" key="4">
    <source>
        <dbReference type="SAM" id="Coils"/>
    </source>
</evidence>
<dbReference type="EMBL" id="JAJAQI010000012">
    <property type="protein sequence ID" value="MCB4822112.1"/>
    <property type="molecule type" value="Genomic_DNA"/>
</dbReference>
<dbReference type="Gene3D" id="1.10.287.950">
    <property type="entry name" value="Methyl-accepting chemotaxis protein"/>
    <property type="match status" value="1"/>
</dbReference>
<dbReference type="PROSITE" id="PS50111">
    <property type="entry name" value="CHEMOTAXIS_TRANSDUC_2"/>
    <property type="match status" value="1"/>
</dbReference>
<dbReference type="InterPro" id="IPR003660">
    <property type="entry name" value="HAMP_dom"/>
</dbReference>
<dbReference type="InterPro" id="IPR004090">
    <property type="entry name" value="Chemotax_Me-accpt_rcpt"/>
</dbReference>
<keyword evidence="5" id="KW-0812">Transmembrane</keyword>
<dbReference type="GO" id="GO:0004888">
    <property type="term" value="F:transmembrane signaling receptor activity"/>
    <property type="evidence" value="ECO:0007669"/>
    <property type="project" value="InterPro"/>
</dbReference>
<evidence type="ECO:0000259" key="6">
    <source>
        <dbReference type="PROSITE" id="PS50111"/>
    </source>
</evidence>
<accession>A0A9X1LB42</accession>
<feature type="transmembrane region" description="Helical" evidence="5">
    <location>
        <begin position="24"/>
        <end position="46"/>
    </location>
</feature>